<gene>
    <name evidence="13" type="ORF">WMO62_06660</name>
</gene>
<protein>
    <submittedName>
        <fullName evidence="13">CCA tRNA nucleotidyltransferase</fullName>
        <ecNumber evidence="13">2.7.7.72</ecNumber>
    </submittedName>
</protein>
<evidence type="ECO:0000259" key="12">
    <source>
        <dbReference type="Pfam" id="PF13735"/>
    </source>
</evidence>
<comment type="cofactor">
    <cofactor evidence="1">
        <name>Mg(2+)</name>
        <dbReference type="ChEBI" id="CHEBI:18420"/>
    </cofactor>
</comment>
<dbReference type="CDD" id="cd05398">
    <property type="entry name" value="NT_ClassII-CCAase"/>
    <property type="match status" value="1"/>
</dbReference>
<dbReference type="Pfam" id="PF13735">
    <property type="entry name" value="tRNA_NucTran2_2"/>
    <property type="match status" value="1"/>
</dbReference>
<keyword evidence="7" id="KW-0460">Magnesium</keyword>
<evidence type="ECO:0000256" key="8">
    <source>
        <dbReference type="ARBA" id="ARBA00022884"/>
    </source>
</evidence>
<evidence type="ECO:0000256" key="2">
    <source>
        <dbReference type="ARBA" id="ARBA00022679"/>
    </source>
</evidence>
<accession>A0ABV1I014</accession>
<evidence type="ECO:0000256" key="3">
    <source>
        <dbReference type="ARBA" id="ARBA00022694"/>
    </source>
</evidence>
<dbReference type="InterPro" id="IPR032810">
    <property type="entry name" value="CCA-adding_enz_C"/>
</dbReference>
<keyword evidence="4 13" id="KW-0548">Nucleotidyltransferase</keyword>
<evidence type="ECO:0000256" key="7">
    <source>
        <dbReference type="ARBA" id="ARBA00022842"/>
    </source>
</evidence>
<keyword evidence="6" id="KW-0547">Nucleotide-binding</keyword>
<proteinExistence type="inferred from homology"/>
<organism evidence="13 14">
    <name type="scientific">Hominiventricola aquisgranensis</name>
    <dbReference type="NCBI Taxonomy" id="3133164"/>
    <lineage>
        <taxon>Bacteria</taxon>
        <taxon>Bacillati</taxon>
        <taxon>Bacillota</taxon>
        <taxon>Clostridia</taxon>
        <taxon>Lachnospirales</taxon>
        <taxon>Lachnospiraceae</taxon>
        <taxon>Hominiventricola</taxon>
    </lineage>
</organism>
<dbReference type="Gene3D" id="3.30.460.10">
    <property type="entry name" value="Beta Polymerase, domain 2"/>
    <property type="match status" value="1"/>
</dbReference>
<dbReference type="Gene3D" id="1.10.3090.10">
    <property type="entry name" value="cca-adding enzyme, domain 2"/>
    <property type="match status" value="1"/>
</dbReference>
<dbReference type="InterPro" id="IPR043519">
    <property type="entry name" value="NT_sf"/>
</dbReference>
<evidence type="ECO:0000256" key="6">
    <source>
        <dbReference type="ARBA" id="ARBA00022741"/>
    </source>
</evidence>
<keyword evidence="8 9" id="KW-0694">RNA-binding</keyword>
<reference evidence="13 14" key="1">
    <citation type="submission" date="2024-03" db="EMBL/GenBank/DDBJ databases">
        <title>Human intestinal bacterial collection.</title>
        <authorList>
            <person name="Pauvert C."/>
            <person name="Hitch T.C.A."/>
            <person name="Clavel T."/>
        </authorList>
    </citation>
    <scope>NUCLEOTIDE SEQUENCE [LARGE SCALE GENOMIC DNA]</scope>
    <source>
        <strain evidence="13 14">CLA-AA-H78B</strain>
    </source>
</reference>
<evidence type="ECO:0000313" key="13">
    <source>
        <dbReference type="EMBL" id="MEQ2578526.1"/>
    </source>
</evidence>
<dbReference type="EMBL" id="JBBMFC010000009">
    <property type="protein sequence ID" value="MEQ2578526.1"/>
    <property type="molecule type" value="Genomic_DNA"/>
</dbReference>
<comment type="similarity">
    <text evidence="9">Belongs to the tRNA nucleotidyltransferase/poly(A) polymerase family.</text>
</comment>
<evidence type="ECO:0000256" key="4">
    <source>
        <dbReference type="ARBA" id="ARBA00022695"/>
    </source>
</evidence>
<dbReference type="GO" id="GO:0004810">
    <property type="term" value="F:CCA tRNA nucleotidyltransferase activity"/>
    <property type="evidence" value="ECO:0007669"/>
    <property type="project" value="UniProtKB-EC"/>
</dbReference>
<feature type="domain" description="Poly A polymerase head" evidence="10">
    <location>
        <begin position="24"/>
        <end position="144"/>
    </location>
</feature>
<dbReference type="SUPFAM" id="SSF81891">
    <property type="entry name" value="Poly A polymerase C-terminal region-like"/>
    <property type="match status" value="1"/>
</dbReference>
<sequence length="449" mass="50801">MYRIDVPEKVEHIIDTLTAAGHEAYAVGGCVRDALLGREPADWDITTSASPYEVKALFSRTIDTGIQHGTVTVMLGKEGFEVTTYRVDGEYEDCRHPKEVKFTKSLLEDLKRRDFTINAMAYNPAEGLIDEFDGAGDLKRGIIRCVGDAEARFGEDALRMMRAVRFGAQLGFELEEQTREAVKKLCENLRKVSAERIQTELVKMLVSPHPDRILEAWELGITGVMLPEFDACMACMQNNPHHMDTVGEHIANALQYVEPDKVLRLSMLLHDIGKPQTKTTDANGIDHFYGHAQVGEELTAKILRRLKFDNDTIRNVRRLVLHHDDRPATTSSSVRRAANRIGADLFPLYLNVCRADILAQTKETQESKLQNLSEIESIYEQILEKQQCFTLKQLAVTGRDLIAEGIPAGPRLGEILEKLLEEVLEEPEKNEREWLMSRALEIYQENINL</sequence>
<dbReference type="Pfam" id="PF12627">
    <property type="entry name" value="PolyA_pol_RNAbd"/>
    <property type="match status" value="1"/>
</dbReference>
<evidence type="ECO:0000256" key="1">
    <source>
        <dbReference type="ARBA" id="ARBA00001946"/>
    </source>
</evidence>
<dbReference type="PANTHER" id="PTHR46173:SF1">
    <property type="entry name" value="CCA TRNA NUCLEOTIDYLTRANSFERASE 1, MITOCHONDRIAL"/>
    <property type="match status" value="1"/>
</dbReference>
<dbReference type="CDD" id="cd00077">
    <property type="entry name" value="HDc"/>
    <property type="match status" value="1"/>
</dbReference>
<comment type="caution">
    <text evidence="13">The sequence shown here is derived from an EMBL/GenBank/DDBJ whole genome shotgun (WGS) entry which is preliminary data.</text>
</comment>
<evidence type="ECO:0000313" key="14">
    <source>
        <dbReference type="Proteomes" id="UP001470288"/>
    </source>
</evidence>
<dbReference type="InterPro" id="IPR006675">
    <property type="entry name" value="HDIG_dom"/>
</dbReference>
<dbReference type="SUPFAM" id="SSF81301">
    <property type="entry name" value="Nucleotidyltransferase"/>
    <property type="match status" value="1"/>
</dbReference>
<evidence type="ECO:0000256" key="9">
    <source>
        <dbReference type="RuleBase" id="RU003953"/>
    </source>
</evidence>
<dbReference type="Pfam" id="PF01743">
    <property type="entry name" value="PolyA_pol"/>
    <property type="match status" value="1"/>
</dbReference>
<dbReference type="EC" id="2.7.7.72" evidence="13"/>
<evidence type="ECO:0000259" key="11">
    <source>
        <dbReference type="Pfam" id="PF12627"/>
    </source>
</evidence>
<evidence type="ECO:0000259" key="10">
    <source>
        <dbReference type="Pfam" id="PF01743"/>
    </source>
</evidence>
<dbReference type="Gene3D" id="1.10.246.80">
    <property type="match status" value="1"/>
</dbReference>
<keyword evidence="3" id="KW-0819">tRNA processing</keyword>
<dbReference type="InterPro" id="IPR050264">
    <property type="entry name" value="Bact_CCA-adding_enz_type3_sf"/>
</dbReference>
<feature type="domain" description="tRNA nucleotidyltransferase/poly(A) polymerase RNA and SrmB- binding" evidence="11">
    <location>
        <begin position="171"/>
        <end position="232"/>
    </location>
</feature>
<keyword evidence="2 9" id="KW-0808">Transferase</keyword>
<evidence type="ECO:0000256" key="5">
    <source>
        <dbReference type="ARBA" id="ARBA00022723"/>
    </source>
</evidence>
<dbReference type="NCBIfam" id="TIGR00277">
    <property type="entry name" value="HDIG"/>
    <property type="match status" value="1"/>
</dbReference>
<keyword evidence="5" id="KW-0479">Metal-binding</keyword>
<dbReference type="InterPro" id="IPR003607">
    <property type="entry name" value="HD/PDEase_dom"/>
</dbReference>
<name>A0ABV1I014_9FIRM</name>
<dbReference type="InterPro" id="IPR032828">
    <property type="entry name" value="PolyA_RNA-bd"/>
</dbReference>
<dbReference type="RefSeq" id="WP_349144217.1">
    <property type="nucleotide sequence ID" value="NZ_JBBMFC010000009.1"/>
</dbReference>
<dbReference type="NCBIfam" id="NF009814">
    <property type="entry name" value="PRK13299.1"/>
    <property type="match status" value="1"/>
</dbReference>
<dbReference type="PANTHER" id="PTHR46173">
    <property type="entry name" value="CCA TRNA NUCLEOTIDYLTRANSFERASE 1, MITOCHONDRIAL"/>
    <property type="match status" value="1"/>
</dbReference>
<dbReference type="Proteomes" id="UP001470288">
    <property type="component" value="Unassembled WGS sequence"/>
</dbReference>
<dbReference type="InterPro" id="IPR002646">
    <property type="entry name" value="PolA_pol_head_dom"/>
</dbReference>
<keyword evidence="14" id="KW-1185">Reference proteome</keyword>
<feature type="domain" description="CCA-adding enzyme C-terminal" evidence="12">
    <location>
        <begin position="292"/>
        <end position="437"/>
    </location>
</feature>